<organism evidence="1 2">
    <name type="scientific">Monilinia fructicola</name>
    <name type="common">Brown rot fungus</name>
    <name type="synonym">Ciboria fructicola</name>
    <dbReference type="NCBI Taxonomy" id="38448"/>
    <lineage>
        <taxon>Eukaryota</taxon>
        <taxon>Fungi</taxon>
        <taxon>Dikarya</taxon>
        <taxon>Ascomycota</taxon>
        <taxon>Pezizomycotina</taxon>
        <taxon>Leotiomycetes</taxon>
        <taxon>Helotiales</taxon>
        <taxon>Sclerotiniaceae</taxon>
        <taxon>Monilinia</taxon>
    </lineage>
</organism>
<protein>
    <submittedName>
        <fullName evidence="1">Uncharacterized protein</fullName>
    </submittedName>
</protein>
<accession>A0A5M9JIQ1</accession>
<dbReference type="AlphaFoldDB" id="A0A5M9JIQ1"/>
<reference evidence="1 2" key="1">
    <citation type="submission" date="2019-06" db="EMBL/GenBank/DDBJ databases">
        <title>Genome Sequence of the Brown Rot Fungal Pathogen Monilinia fructicola.</title>
        <authorList>
            <person name="De Miccolis Angelini R.M."/>
            <person name="Landi L."/>
            <person name="Abate D."/>
            <person name="Pollastro S."/>
            <person name="Romanazzi G."/>
            <person name="Faretra F."/>
        </authorList>
    </citation>
    <scope>NUCLEOTIDE SEQUENCE [LARGE SCALE GENOMIC DNA]</scope>
    <source>
        <strain evidence="1 2">Mfrc123</strain>
    </source>
</reference>
<name>A0A5M9JIQ1_MONFR</name>
<gene>
    <name evidence="1" type="ORF">EYC84_010077</name>
</gene>
<comment type="caution">
    <text evidence="1">The sequence shown here is derived from an EMBL/GenBank/DDBJ whole genome shotgun (WGS) entry which is preliminary data.</text>
</comment>
<dbReference type="Proteomes" id="UP000322873">
    <property type="component" value="Unassembled WGS sequence"/>
</dbReference>
<sequence>MLVVVVVEEEGHVIVVGYWEDVELEKVVAVVQQEVEVLKRKGVEVRMMGAVAVGLTVPMRAFESQEVEEVSCQ</sequence>
<evidence type="ECO:0000313" key="2">
    <source>
        <dbReference type="Proteomes" id="UP000322873"/>
    </source>
</evidence>
<dbReference type="EMBL" id="VICG01000011">
    <property type="protein sequence ID" value="KAA8566985.1"/>
    <property type="molecule type" value="Genomic_DNA"/>
</dbReference>
<evidence type="ECO:0000313" key="1">
    <source>
        <dbReference type="EMBL" id="KAA8566985.1"/>
    </source>
</evidence>
<proteinExistence type="predicted"/>
<keyword evidence="2" id="KW-1185">Reference proteome</keyword>